<protein>
    <recommendedName>
        <fullName evidence="1">DUF488 domain-containing protein</fullName>
    </recommendedName>
</protein>
<proteinExistence type="predicted"/>
<evidence type="ECO:0000259" key="1">
    <source>
        <dbReference type="Pfam" id="PF22751"/>
    </source>
</evidence>
<accession>A0ABQ2LBJ0</accession>
<keyword evidence="3" id="KW-1185">Reference proteome</keyword>
<name>A0ABQ2LBJ0_9BACL</name>
<organism evidence="2 3">
    <name type="scientific">Saccharibacillus kuerlensis</name>
    <dbReference type="NCBI Taxonomy" id="459527"/>
    <lineage>
        <taxon>Bacteria</taxon>
        <taxon>Bacillati</taxon>
        <taxon>Bacillota</taxon>
        <taxon>Bacilli</taxon>
        <taxon>Bacillales</taxon>
        <taxon>Paenibacillaceae</taxon>
        <taxon>Saccharibacillus</taxon>
    </lineage>
</organism>
<sequence>MTAPHTPSGKLYTSNLPGLKKLKTQAARLLITRAGAEISNVEPVRALSPSPELFYTYLDEWRDRPDKSWWPEYERRFGRELESQEKLTALRDVYKRLLKGQDVVLICFCKDHRYCHRRLVGEFFSEYGVQAEELNPVTVEQIDLF</sequence>
<evidence type="ECO:0000313" key="3">
    <source>
        <dbReference type="Proteomes" id="UP000606653"/>
    </source>
</evidence>
<dbReference type="Pfam" id="PF22751">
    <property type="entry name" value="DUF488-N3a"/>
    <property type="match status" value="1"/>
</dbReference>
<feature type="domain" description="DUF488" evidence="1">
    <location>
        <begin position="20"/>
        <end position="127"/>
    </location>
</feature>
<dbReference type="Proteomes" id="UP000606653">
    <property type="component" value="Unassembled WGS sequence"/>
</dbReference>
<comment type="caution">
    <text evidence="2">The sequence shown here is derived from an EMBL/GenBank/DDBJ whole genome shotgun (WGS) entry which is preliminary data.</text>
</comment>
<dbReference type="RefSeq" id="WP_018978570.1">
    <property type="nucleotide sequence ID" value="NZ_BMLN01000019.1"/>
</dbReference>
<gene>
    <name evidence="2" type="ORF">GCM10010969_39870</name>
</gene>
<evidence type="ECO:0000313" key="2">
    <source>
        <dbReference type="EMBL" id="GGO09443.1"/>
    </source>
</evidence>
<reference evidence="3" key="1">
    <citation type="journal article" date="2019" name="Int. J. Syst. Evol. Microbiol.">
        <title>The Global Catalogue of Microorganisms (GCM) 10K type strain sequencing project: providing services to taxonomists for standard genome sequencing and annotation.</title>
        <authorList>
            <consortium name="The Broad Institute Genomics Platform"/>
            <consortium name="The Broad Institute Genome Sequencing Center for Infectious Disease"/>
            <person name="Wu L."/>
            <person name="Ma J."/>
        </authorList>
    </citation>
    <scope>NUCLEOTIDE SEQUENCE [LARGE SCALE GENOMIC DNA]</scope>
    <source>
        <strain evidence="3">CGMCC 1.6964</strain>
    </source>
</reference>
<dbReference type="InterPro" id="IPR054495">
    <property type="entry name" value="DUF488-N3a"/>
</dbReference>
<dbReference type="EMBL" id="BMLN01000019">
    <property type="protein sequence ID" value="GGO09443.1"/>
    <property type="molecule type" value="Genomic_DNA"/>
</dbReference>